<protein>
    <submittedName>
        <fullName evidence="1">Uncharacterized protein</fullName>
    </submittedName>
</protein>
<proteinExistence type="predicted"/>
<dbReference type="EMBL" id="VEVO01000013">
    <property type="protein sequence ID" value="KAF0032914.1"/>
    <property type="molecule type" value="Genomic_DNA"/>
</dbReference>
<organism evidence="1 2">
    <name type="scientific">Scophthalmus maximus</name>
    <name type="common">Turbot</name>
    <name type="synonym">Psetta maxima</name>
    <dbReference type="NCBI Taxonomy" id="52904"/>
    <lineage>
        <taxon>Eukaryota</taxon>
        <taxon>Metazoa</taxon>
        <taxon>Chordata</taxon>
        <taxon>Craniata</taxon>
        <taxon>Vertebrata</taxon>
        <taxon>Euteleostomi</taxon>
        <taxon>Actinopterygii</taxon>
        <taxon>Neopterygii</taxon>
        <taxon>Teleostei</taxon>
        <taxon>Neoteleostei</taxon>
        <taxon>Acanthomorphata</taxon>
        <taxon>Carangaria</taxon>
        <taxon>Pleuronectiformes</taxon>
        <taxon>Pleuronectoidei</taxon>
        <taxon>Scophthalmidae</taxon>
        <taxon>Scophthalmus</taxon>
    </lineage>
</organism>
<gene>
    <name evidence="1" type="ORF">F2P81_015204</name>
</gene>
<sequence>MNRISRSSENITAAYAIAFAMVEGTQLSRISQISASAQPFNALGQRLGDVPENPSSSRPYGVCFISPPPIFFLFNTPSSGAATLPTVAYIMSRGKRTERAFRQYDPLCEDVGWILPYSSL</sequence>
<dbReference type="Proteomes" id="UP000438429">
    <property type="component" value="Unassembled WGS sequence"/>
</dbReference>
<evidence type="ECO:0000313" key="1">
    <source>
        <dbReference type="EMBL" id="KAF0032914.1"/>
    </source>
</evidence>
<accession>A0A6A4SPC9</accession>
<comment type="caution">
    <text evidence="1">The sequence shown here is derived from an EMBL/GenBank/DDBJ whole genome shotgun (WGS) entry which is preliminary data.</text>
</comment>
<evidence type="ECO:0000313" key="2">
    <source>
        <dbReference type="Proteomes" id="UP000438429"/>
    </source>
</evidence>
<dbReference type="AlphaFoldDB" id="A0A6A4SPC9"/>
<name>A0A6A4SPC9_SCOMX</name>
<reference evidence="1 2" key="1">
    <citation type="submission" date="2019-06" db="EMBL/GenBank/DDBJ databases">
        <title>Draft genomes of female and male turbot (Scophthalmus maximus).</title>
        <authorList>
            <person name="Xu H."/>
            <person name="Xu X.-W."/>
            <person name="Shao C."/>
            <person name="Chen S."/>
        </authorList>
    </citation>
    <scope>NUCLEOTIDE SEQUENCE [LARGE SCALE GENOMIC DNA]</scope>
    <source>
        <strain evidence="1">Ysfricsl-2016a</strain>
        <tissue evidence="1">Blood</tissue>
    </source>
</reference>